<proteinExistence type="predicted"/>
<dbReference type="Pfam" id="PF01832">
    <property type="entry name" value="Glucosaminidase"/>
    <property type="match status" value="1"/>
</dbReference>
<keyword evidence="4" id="KW-1185">Reference proteome</keyword>
<dbReference type="InterPro" id="IPR052354">
    <property type="entry name" value="Cell_Wall_Dynamics_Protein"/>
</dbReference>
<evidence type="ECO:0000259" key="2">
    <source>
        <dbReference type="PROSITE" id="PS51781"/>
    </source>
</evidence>
<dbReference type="PROSITE" id="PS51781">
    <property type="entry name" value="SH3B"/>
    <property type="match status" value="2"/>
</dbReference>
<dbReference type="Gene3D" id="2.30.30.40">
    <property type="entry name" value="SH3 Domains"/>
    <property type="match status" value="4"/>
</dbReference>
<feature type="chain" id="PRO_5039166391" evidence="1">
    <location>
        <begin position="23"/>
        <end position="812"/>
    </location>
</feature>
<evidence type="ECO:0000256" key="1">
    <source>
        <dbReference type="SAM" id="SignalP"/>
    </source>
</evidence>
<feature type="domain" description="SH3b" evidence="2">
    <location>
        <begin position="733"/>
        <end position="811"/>
    </location>
</feature>
<reference evidence="3 4" key="1">
    <citation type="submission" date="2017-11" db="EMBL/GenBank/DDBJ databases">
        <title>Comparitive Functional Genomics of Dry Heat Resistant strains isolated from the Viking Spacecraft.</title>
        <authorList>
            <person name="Seuylemezian A."/>
            <person name="Cooper K."/>
            <person name="Vaishampayan P."/>
        </authorList>
    </citation>
    <scope>NUCLEOTIDE SEQUENCE [LARGE SCALE GENOMIC DNA]</scope>
    <source>
        <strain evidence="3 4">V1-29</strain>
    </source>
</reference>
<dbReference type="EMBL" id="PGUY01000040">
    <property type="protein sequence ID" value="PLT29436.1"/>
    <property type="molecule type" value="Genomic_DNA"/>
</dbReference>
<dbReference type="Proteomes" id="UP000234748">
    <property type="component" value="Unassembled WGS sequence"/>
</dbReference>
<accession>A0A2N5M4Z2</accession>
<dbReference type="PANTHER" id="PTHR34408:SF1">
    <property type="entry name" value="GLYCOSYL HYDROLASE FAMILY 19 DOMAIN-CONTAINING PROTEIN HI_1415"/>
    <property type="match status" value="1"/>
</dbReference>
<name>A0A2N5M4Z2_9BACI</name>
<protein>
    <submittedName>
        <fullName evidence="3">Peptide-binding protein</fullName>
    </submittedName>
</protein>
<evidence type="ECO:0000313" key="4">
    <source>
        <dbReference type="Proteomes" id="UP000234748"/>
    </source>
</evidence>
<dbReference type="PANTHER" id="PTHR34408">
    <property type="entry name" value="FAMILY PROTEIN, PUTATIVE-RELATED"/>
    <property type="match status" value="1"/>
</dbReference>
<comment type="caution">
    <text evidence="3">The sequence shown here is derived from an EMBL/GenBank/DDBJ whole genome shotgun (WGS) entry which is preliminary data.</text>
</comment>
<organism evidence="3 4">
    <name type="scientific">Peribacillus deserti</name>
    <dbReference type="NCBI Taxonomy" id="673318"/>
    <lineage>
        <taxon>Bacteria</taxon>
        <taxon>Bacillati</taxon>
        <taxon>Bacillota</taxon>
        <taxon>Bacilli</taxon>
        <taxon>Bacillales</taxon>
        <taxon>Bacillaceae</taxon>
        <taxon>Peribacillus</taxon>
    </lineage>
</organism>
<dbReference type="RefSeq" id="WP_101642872.1">
    <property type="nucleotide sequence ID" value="NZ_PGUY01000040.1"/>
</dbReference>
<dbReference type="SMART" id="SM00047">
    <property type="entry name" value="LYZ2"/>
    <property type="match status" value="1"/>
</dbReference>
<dbReference type="InterPro" id="IPR003646">
    <property type="entry name" value="SH3-like_bac-type"/>
</dbReference>
<dbReference type="SMART" id="SM00287">
    <property type="entry name" value="SH3b"/>
    <property type="match status" value="5"/>
</dbReference>
<evidence type="ECO:0000313" key="3">
    <source>
        <dbReference type="EMBL" id="PLT29436.1"/>
    </source>
</evidence>
<keyword evidence="1" id="KW-0732">Signal</keyword>
<feature type="signal peptide" evidence="1">
    <location>
        <begin position="1"/>
        <end position="22"/>
    </location>
</feature>
<dbReference type="AlphaFoldDB" id="A0A2N5M4Z2"/>
<feature type="domain" description="SH3b" evidence="2">
    <location>
        <begin position="40"/>
        <end position="110"/>
    </location>
</feature>
<dbReference type="Gene3D" id="1.10.530.10">
    <property type="match status" value="1"/>
</dbReference>
<dbReference type="Pfam" id="PF08239">
    <property type="entry name" value="SH3_3"/>
    <property type="match status" value="1"/>
</dbReference>
<dbReference type="GO" id="GO:0004040">
    <property type="term" value="F:amidase activity"/>
    <property type="evidence" value="ECO:0007669"/>
    <property type="project" value="InterPro"/>
</dbReference>
<sequence>MKKLSKAVILSAGILAGASVLPAESFLVVNAEASGSVKISRTLYQTTSNVNLRAGAGTAFKTSLTIPKGKIMTASEKNGVWIKAAYSYTIKGKSVTKTGWVHSGYVTEYYQNKPIAKTYIFTNKTVKLYSSADLKKKPGYSVGMGNGFYTTLQVINSLGQVWYKVSFNGKSVYIYSGDIVKSTFSAMPKTSFQAKKQTYVYQSYGNIYKKLASIPTGAIVSSQKKVGNWYSIAYKGYTGYVYAGDFAKYVQAPVISYTAIPETIYFTTKGVKLYSLSAAGGQVKEEVSTDTGFASTQKASIGGETFYRVSYKGSSYYLKSKDAAAKDFSSSAPAKFKAIKDTVLYESYGGIYTKLADISQDTVISSSSKIGDWHLASVNGKEGYMYIGDFVPYSSVTETKITETSYLTKGSVTLRKEADDTADPVVVIPDAKIVLASSITSNNWYKVSFSGFTGYVPGKAVSQVRTGDPLINRDGYQFIDLRTQSTVTAKQINDYVNNNFGNFRSASVLSGKGQVFVDTGKKYGINALYLAAHAIHESAYGTSVISLGKNNLFGFGSYDATAYIASYKFGSVEANIEYIARQMKATYLNPNDWRYHGAYLGFSTKDMNNTRINSNSEGMNYYYASDPNWGKGIARHMEAILPYDKAYYAKAVPNTVVPSLPGKPEGSDVFPEGIKAAAKKDLVLNSIKGSTEAVITLKSGSPFILLEKTNDYWVKIQVGSSVFWTDDIKFDVYKNYMTVENLGRTREAVNVRKDPYTTAGNVITTLNMNEYVQLVLKNDSPEKDASNSWYKVKLADGTLGWVSVKYITQELK</sequence>
<dbReference type="InterPro" id="IPR002901">
    <property type="entry name" value="MGlyc_endo_b_GlcNAc-like_dom"/>
</dbReference>
<gene>
    <name evidence="3" type="ORF">CUU66_13115</name>
</gene>
<dbReference type="OrthoDB" id="9816557at2"/>